<reference evidence="2" key="1">
    <citation type="submission" date="2016-12" db="EMBL/GenBank/DDBJ databases">
        <title>Draft Genome Sequences od Carboxydothermus pertinax and islandicus, Hydrogenogenic Carboxydotrophic Bacteria.</title>
        <authorList>
            <person name="Fukuyama Y."/>
            <person name="Ohmae K."/>
            <person name="Yoneda Y."/>
            <person name="Yoshida T."/>
            <person name="Sako Y."/>
        </authorList>
    </citation>
    <scope>NUCLEOTIDE SEQUENCE [LARGE SCALE GENOMIC DNA]</scope>
    <source>
        <strain evidence="2">Ug1</strain>
    </source>
</reference>
<keyword evidence="2" id="KW-1185">Reference proteome</keyword>
<dbReference type="Proteomes" id="UP000187485">
    <property type="component" value="Unassembled WGS sequence"/>
</dbReference>
<evidence type="ECO:0000313" key="2">
    <source>
        <dbReference type="Proteomes" id="UP000187485"/>
    </source>
</evidence>
<dbReference type="OrthoDB" id="9830426at2"/>
<evidence type="ECO:0000313" key="1">
    <source>
        <dbReference type="EMBL" id="GAV23190.1"/>
    </source>
</evidence>
<dbReference type="AlphaFoldDB" id="A0A1L8CW96"/>
<gene>
    <name evidence="1" type="ORF">cpu_17000</name>
</gene>
<dbReference type="EMBL" id="BDJK01000034">
    <property type="protein sequence ID" value="GAV23190.1"/>
    <property type="molecule type" value="Genomic_DNA"/>
</dbReference>
<protein>
    <submittedName>
        <fullName evidence="1">Uncharacterized protein</fullName>
    </submittedName>
</protein>
<name>A0A1L8CW96_9THEO</name>
<accession>A0A1L8CW96</accession>
<comment type="caution">
    <text evidence="1">The sequence shown here is derived from an EMBL/GenBank/DDBJ whole genome shotgun (WGS) entry which is preliminary data.</text>
</comment>
<proteinExistence type="predicted"/>
<organism evidence="1 2">
    <name type="scientific">Carboxydothermus pertinax</name>
    <dbReference type="NCBI Taxonomy" id="870242"/>
    <lineage>
        <taxon>Bacteria</taxon>
        <taxon>Bacillati</taxon>
        <taxon>Bacillota</taxon>
        <taxon>Clostridia</taxon>
        <taxon>Thermoanaerobacterales</taxon>
        <taxon>Thermoanaerobacteraceae</taxon>
        <taxon>Carboxydothermus</taxon>
    </lineage>
</organism>
<sequence length="202" mass="22681">MELFRKYKSLFLASVITILLLAIGLLFTGAYSDIDNTLLYEAMLRNDELPKINELNGKTFIKNKIQSKDDNSDLKLKVKLPKKFNNDDLWQNVEIQLKSDKKSIPVNIIPEQSFLKNTTLSNGDLLRWGAITGEISFEEGKSQTVVIGVFEIPSKKMASFTFALHAGNGNPPVALSFGNLTPNEEILQIIKENKTYGNMSRP</sequence>
<dbReference type="RefSeq" id="WP_075859634.1">
    <property type="nucleotide sequence ID" value="NZ_BDJK01000034.1"/>
</dbReference>